<dbReference type="PROSITE" id="PS50102">
    <property type="entry name" value="RRM"/>
    <property type="match status" value="1"/>
</dbReference>
<feature type="compositionally biased region" description="Low complexity" evidence="3">
    <location>
        <begin position="401"/>
        <end position="410"/>
    </location>
</feature>
<organism evidence="5 6">
    <name type="scientific">Marasmiellus scandens</name>
    <dbReference type="NCBI Taxonomy" id="2682957"/>
    <lineage>
        <taxon>Eukaryota</taxon>
        <taxon>Fungi</taxon>
        <taxon>Dikarya</taxon>
        <taxon>Basidiomycota</taxon>
        <taxon>Agaricomycotina</taxon>
        <taxon>Agaricomycetes</taxon>
        <taxon>Agaricomycetidae</taxon>
        <taxon>Agaricales</taxon>
        <taxon>Marasmiineae</taxon>
        <taxon>Omphalotaceae</taxon>
        <taxon>Marasmiellus</taxon>
    </lineage>
</organism>
<keyword evidence="1 2" id="KW-0694">RNA-binding</keyword>
<feature type="compositionally biased region" description="Basic and acidic residues" evidence="3">
    <location>
        <begin position="1"/>
        <end position="36"/>
    </location>
</feature>
<reference evidence="5 6" key="1">
    <citation type="submission" date="2024-01" db="EMBL/GenBank/DDBJ databases">
        <title>A draft genome for the cacao thread blight pathogen Marasmiellus scandens.</title>
        <authorList>
            <person name="Baruah I.K."/>
            <person name="Leung J."/>
            <person name="Bukari Y."/>
            <person name="Amoako-Attah I."/>
            <person name="Meinhardt L.W."/>
            <person name="Bailey B.A."/>
            <person name="Cohen S.P."/>
        </authorList>
    </citation>
    <scope>NUCLEOTIDE SEQUENCE [LARGE SCALE GENOMIC DNA]</scope>
    <source>
        <strain evidence="5 6">GH-19</strain>
    </source>
</reference>
<dbReference type="GO" id="GO:0003743">
    <property type="term" value="F:translation initiation factor activity"/>
    <property type="evidence" value="ECO:0007669"/>
    <property type="project" value="UniProtKB-KW"/>
</dbReference>
<name>A0ABR1J933_9AGAR</name>
<dbReference type="InterPro" id="IPR000504">
    <property type="entry name" value="RRM_dom"/>
</dbReference>
<feature type="region of interest" description="Disordered" evidence="3">
    <location>
        <begin position="1"/>
        <end position="43"/>
    </location>
</feature>
<dbReference type="SUPFAM" id="SSF54928">
    <property type="entry name" value="RNA-binding domain, RBD"/>
    <property type="match status" value="1"/>
</dbReference>
<comment type="caution">
    <text evidence="5">The sequence shown here is derived from an EMBL/GenBank/DDBJ whole genome shotgun (WGS) entry which is preliminary data.</text>
</comment>
<dbReference type="PANTHER" id="PTHR23236">
    <property type="entry name" value="EUKARYOTIC TRANSLATION INITIATION FACTOR 4B/4H"/>
    <property type="match status" value="1"/>
</dbReference>
<feature type="compositionally biased region" description="Low complexity" evidence="3">
    <location>
        <begin position="297"/>
        <end position="311"/>
    </location>
</feature>
<proteinExistence type="predicted"/>
<dbReference type="InterPro" id="IPR012677">
    <property type="entry name" value="Nucleotide-bd_a/b_plait_sf"/>
</dbReference>
<sequence length="458" mass="49686">MRNDDDGGRSNDRYGRRDDFLSSRPDRAPPPPREDVPLPTQPPYTAFIGNLAFDLSEAELEDFFAASKTKSVKIIKDRDDKPKGFGYVEFEDLDGLKDALTKSGTSLSGRTIRVSVAEAPKERSGFGPADDGKFDSPWRRDGPLPDHPSRDSSRKRFDSLPSVSENNTDWRAGQRVRPPPPEPEASSGSVRRKNTGFGSDIPAGAADREDAWTIGGRFKPSEDKDSAPGNRFGSMKGRGDMGPPPSSVTDEGDWRTSSRPRPARGSTSPNSSTPPTPQMGRRKLELLPRSGNGSTVPSPLSSPKMGPSPSSMTTARSNPFGSARQVFLSMPCRPQLILESRPVDVSARENEVAQRVEKDREVNRERMTMSRTSSRTGTERPPISRQPTNSSSVPPTPSSPKPSQAKSIAPNLSANVRPSFSFANAAAHKGNAQEKKSDDADQKDDVNTVADSLGEVTI</sequence>
<evidence type="ECO:0000256" key="1">
    <source>
        <dbReference type="ARBA" id="ARBA00022884"/>
    </source>
</evidence>
<dbReference type="InterPro" id="IPR035979">
    <property type="entry name" value="RBD_domain_sf"/>
</dbReference>
<evidence type="ECO:0000313" key="5">
    <source>
        <dbReference type="EMBL" id="KAK7454550.1"/>
    </source>
</evidence>
<dbReference type="Pfam" id="PF00076">
    <property type="entry name" value="RRM_1"/>
    <property type="match status" value="1"/>
</dbReference>
<dbReference type="Proteomes" id="UP001498398">
    <property type="component" value="Unassembled WGS sequence"/>
</dbReference>
<feature type="region of interest" description="Disordered" evidence="3">
    <location>
        <begin position="338"/>
        <end position="458"/>
    </location>
</feature>
<dbReference type="PANTHER" id="PTHR23236:SF11">
    <property type="entry name" value="EUKARYOTIC TRANSLATION INITIATION FACTOR 4H"/>
    <property type="match status" value="1"/>
</dbReference>
<accession>A0ABR1J933</accession>
<protein>
    <submittedName>
        <fullName evidence="5">Eukaryotic translation initiation factor 4B</fullName>
    </submittedName>
</protein>
<dbReference type="EMBL" id="JBANRG010000024">
    <property type="protein sequence ID" value="KAK7454550.1"/>
    <property type="molecule type" value="Genomic_DNA"/>
</dbReference>
<feature type="compositionally biased region" description="Basic and acidic residues" evidence="3">
    <location>
        <begin position="346"/>
        <end position="368"/>
    </location>
</feature>
<gene>
    <name evidence="5" type="primary">TIF3</name>
    <name evidence="5" type="ORF">VKT23_011303</name>
</gene>
<keyword evidence="5" id="KW-0648">Protein biosynthesis</keyword>
<feature type="domain" description="RRM" evidence="4">
    <location>
        <begin position="44"/>
        <end position="119"/>
    </location>
</feature>
<feature type="region of interest" description="Disordered" evidence="3">
    <location>
        <begin position="100"/>
        <end position="319"/>
    </location>
</feature>
<keyword evidence="5" id="KW-0396">Initiation factor</keyword>
<evidence type="ECO:0000313" key="6">
    <source>
        <dbReference type="Proteomes" id="UP001498398"/>
    </source>
</evidence>
<dbReference type="Gene3D" id="3.30.70.330">
    <property type="match status" value="1"/>
</dbReference>
<evidence type="ECO:0000259" key="4">
    <source>
        <dbReference type="PROSITE" id="PS50102"/>
    </source>
</evidence>
<feature type="compositionally biased region" description="Low complexity" evidence="3">
    <location>
        <begin position="369"/>
        <end position="393"/>
    </location>
</feature>
<keyword evidence="6" id="KW-1185">Reference proteome</keyword>
<feature type="compositionally biased region" description="Polar residues" evidence="3">
    <location>
        <begin position="412"/>
        <end position="422"/>
    </location>
</feature>
<evidence type="ECO:0000256" key="2">
    <source>
        <dbReference type="PROSITE-ProRule" id="PRU00176"/>
    </source>
</evidence>
<feature type="compositionally biased region" description="Basic and acidic residues" evidence="3">
    <location>
        <begin position="119"/>
        <end position="158"/>
    </location>
</feature>
<feature type="compositionally biased region" description="Basic and acidic residues" evidence="3">
    <location>
        <begin position="431"/>
        <end position="446"/>
    </location>
</feature>
<evidence type="ECO:0000256" key="3">
    <source>
        <dbReference type="SAM" id="MobiDB-lite"/>
    </source>
</evidence>
<dbReference type="SMART" id="SM00360">
    <property type="entry name" value="RRM"/>
    <property type="match status" value="1"/>
</dbReference>